<feature type="signal peptide" evidence="27">
    <location>
        <begin position="1"/>
        <end position="23"/>
    </location>
</feature>
<evidence type="ECO:0000313" key="29">
    <source>
        <dbReference type="EMBL" id="CAD6336459.1"/>
    </source>
</evidence>
<dbReference type="FunFam" id="3.80.10.10:FF:000288">
    <property type="entry name" value="LRR receptor-like serine/threonine-protein kinase EFR"/>
    <property type="match status" value="1"/>
</dbReference>
<evidence type="ECO:0000256" key="23">
    <source>
        <dbReference type="ARBA" id="ARBA00056628"/>
    </source>
</evidence>
<dbReference type="GO" id="GO:0004674">
    <property type="term" value="F:protein serine/threonine kinase activity"/>
    <property type="evidence" value="ECO:0007669"/>
    <property type="project" value="UniProtKB-KW"/>
</dbReference>
<evidence type="ECO:0000256" key="25">
    <source>
        <dbReference type="PROSITE-ProRule" id="PRU10141"/>
    </source>
</evidence>
<gene>
    <name evidence="29" type="ORF">NCGR_LOCUS60557</name>
</gene>
<evidence type="ECO:0000256" key="16">
    <source>
        <dbReference type="ARBA" id="ARBA00022989"/>
    </source>
</evidence>
<comment type="function">
    <text evidence="23">The processed protein kinase Xa21 chain released by protein cleavage after X.oryzae pv. oryzae protein Ax21 detection translocates into the nucleus where it can bind and regulate WRKY62, a transcription factor. Confers resistance to the bacterial pathogen X.oryzae pv. oryzae (Xoo).</text>
</comment>
<dbReference type="SUPFAM" id="SSF56112">
    <property type="entry name" value="Protein kinase-like (PK-like)"/>
    <property type="match status" value="1"/>
</dbReference>
<evidence type="ECO:0000313" key="30">
    <source>
        <dbReference type="Proteomes" id="UP000604825"/>
    </source>
</evidence>
<evidence type="ECO:0000256" key="10">
    <source>
        <dbReference type="ARBA" id="ARBA00022692"/>
    </source>
</evidence>
<evidence type="ECO:0000256" key="11">
    <source>
        <dbReference type="ARBA" id="ARBA00022729"/>
    </source>
</evidence>
<dbReference type="PROSITE" id="PS00107">
    <property type="entry name" value="PROTEIN_KINASE_ATP"/>
    <property type="match status" value="1"/>
</dbReference>
<dbReference type="PANTHER" id="PTHR48056">
    <property type="entry name" value="LRR RECEPTOR-LIKE SERINE/THREONINE-PROTEIN KINASE-RELATED"/>
    <property type="match status" value="1"/>
</dbReference>
<dbReference type="InterPro" id="IPR013210">
    <property type="entry name" value="LRR_N_plant-typ"/>
</dbReference>
<feature type="binding site" evidence="25">
    <location>
        <position position="855"/>
    </location>
    <ligand>
        <name>ATP</name>
        <dbReference type="ChEBI" id="CHEBI:30616"/>
    </ligand>
</feature>
<dbReference type="InterPro" id="IPR008271">
    <property type="entry name" value="Ser/Thr_kinase_AS"/>
</dbReference>
<evidence type="ECO:0000256" key="19">
    <source>
        <dbReference type="ARBA" id="ARBA00023180"/>
    </source>
</evidence>
<comment type="caution">
    <text evidence="29">The sequence shown here is derived from an EMBL/GenBank/DDBJ whole genome shotgun (WGS) entry which is preliminary data.</text>
</comment>
<dbReference type="InterPro" id="IPR001611">
    <property type="entry name" value="Leu-rich_rpt"/>
</dbReference>
<evidence type="ECO:0000256" key="15">
    <source>
        <dbReference type="ARBA" id="ARBA00022840"/>
    </source>
</evidence>
<sequence length="1134" mass="124070">MASLGVLSPNVAWLLCFLIFCCSLPLDICDESEDDRQALLCFKSQLSGPPGFLASWSNESMELCNWHGVTCSAQPPPLRVIAVDLASEGITGSLSPCIGNLSSLAKLQLSNNSFHGGISSELGLLSRLSNLNLSMNSLEGTIPSELSLCTQLQFLGLWNNSLHGEIPPSLSQCMHLQEINLSNNQLQGSIPSAFGTLPELRMLNLASNRLSGNIPPALGTSLSLRYVDLGRNGLAGEIPELLASSSTIQVLRLMSNNLSGELPKVLFNTSSLIAICLQKNSFSGSIPPITANSPPVEHLHLGENYLSGTIHPSLGNLSSLLTLRIQYNNLVGSIPESLGYISTLEILNLNVNNLSGPFPQSLFNMSSLTDLAVANNSLVGRLPSNIGYTLPNIQGLILSANKFAGPIPFSLLVAYQLQWLYLADNRLTGLMPYFGSLPNLEVLDVSYNMLEAGDWEFVSSLSNCSKLTQLMLDGNNLQGNLPSSIGNLSSNIQFLWLRNNRISGPIPQEIGNLRSLSILFMDYNMFTGNIPPTIGNLHDLVVLAFAQNRLSGPIPEIIGNLVQLTDIKLDGNNLSGRIPASIGSCTQLQILNLAHNSLNGTIPSRIFKISSLSEEFDLSNNYLTGGIPEEVGNLINLEKLSITNNMLSGYIPSAIGMCVALEYLEMRDNFFEGSIPQTFVNLRSIEEIDISKNRLSGNIPDFFENLSSLHQLNLSFNSFSGAVPSGGIFGNASAVSIEGNDELCTRVLTGDVSLCPAMDNRTRKHTSLVQVIEIVIPIVAVVIITCFCLVTFFWRKKIQVKKYLQHHKEHKENITYKDIEKATDMFSSANLIGSGSFGMVYKGKLKLEEDQVAIKIFNLSTYGAHRSFLAECEALRNIRHRNLVKIITLCSSVDPTGADFKAIVYPYMLNGNLDMWLHPRVHEHSKTKTLTFFQRINVALDVACALDYLHNQCAYPLIHCDLKPSNILLDLDMAAYVSDFGLARILYARSDAFQDSSTSLACMKGSIGYIPPEYGMGSEISTEGDVYSFGVLLLEMFMGKEPIDEAFRNGTNLHNFVNSAFPDRIEEILDPNIMHEIAENKNQAVLIMNSCIIPLMKLGLSCSMEFPKDRLGMGHVTDEIYAINNSISNINVLG</sequence>
<feature type="transmembrane region" description="Helical" evidence="26">
    <location>
        <begin position="774"/>
        <end position="794"/>
    </location>
</feature>
<dbReference type="InterPro" id="IPR011009">
    <property type="entry name" value="Kinase-like_dom_sf"/>
</dbReference>
<evidence type="ECO:0000256" key="27">
    <source>
        <dbReference type="SAM" id="SignalP"/>
    </source>
</evidence>
<evidence type="ECO:0000256" key="1">
    <source>
        <dbReference type="ARBA" id="ARBA00004251"/>
    </source>
</evidence>
<evidence type="ECO:0000256" key="2">
    <source>
        <dbReference type="ARBA" id="ARBA00004389"/>
    </source>
</evidence>
<evidence type="ECO:0000256" key="17">
    <source>
        <dbReference type="ARBA" id="ARBA00023136"/>
    </source>
</evidence>
<evidence type="ECO:0000256" key="6">
    <source>
        <dbReference type="ARBA" id="ARBA00022527"/>
    </source>
</evidence>
<evidence type="ECO:0000256" key="12">
    <source>
        <dbReference type="ARBA" id="ARBA00022737"/>
    </source>
</evidence>
<dbReference type="FunFam" id="1.10.510.10:FF:000358">
    <property type="entry name" value="Putative leucine-rich repeat receptor-like serine/threonine-protein kinase"/>
    <property type="match status" value="1"/>
</dbReference>
<dbReference type="Pfam" id="PF13855">
    <property type="entry name" value="LRR_8"/>
    <property type="match status" value="3"/>
</dbReference>
<evidence type="ECO:0000256" key="14">
    <source>
        <dbReference type="ARBA" id="ARBA00022777"/>
    </source>
</evidence>
<keyword evidence="12" id="KW-0677">Repeat</keyword>
<keyword evidence="8" id="KW-0433">Leucine-rich repeat</keyword>
<reference evidence="29" key="1">
    <citation type="submission" date="2020-10" db="EMBL/GenBank/DDBJ databases">
        <authorList>
            <person name="Han B."/>
            <person name="Lu T."/>
            <person name="Zhao Q."/>
            <person name="Huang X."/>
            <person name="Zhao Y."/>
        </authorList>
    </citation>
    <scope>NUCLEOTIDE SEQUENCE</scope>
</reference>
<dbReference type="InterPro" id="IPR001245">
    <property type="entry name" value="Ser-Thr/Tyr_kinase_cat_dom"/>
</dbReference>
<keyword evidence="30" id="KW-1185">Reference proteome</keyword>
<evidence type="ECO:0000259" key="28">
    <source>
        <dbReference type="PROSITE" id="PS50011"/>
    </source>
</evidence>
<evidence type="ECO:0000256" key="7">
    <source>
        <dbReference type="ARBA" id="ARBA00022553"/>
    </source>
</evidence>
<dbReference type="InterPro" id="IPR003591">
    <property type="entry name" value="Leu-rich_rpt_typical-subtyp"/>
</dbReference>
<dbReference type="OrthoDB" id="676979at2759"/>
<keyword evidence="13 25" id="KW-0547">Nucleotide-binding</keyword>
<keyword evidence="18" id="KW-0675">Receptor</keyword>
<comment type="catalytic activity">
    <reaction evidence="21">
        <text>L-seryl-[protein] + ATP = O-phospho-L-seryl-[protein] + ADP + H(+)</text>
        <dbReference type="Rhea" id="RHEA:17989"/>
        <dbReference type="Rhea" id="RHEA-COMP:9863"/>
        <dbReference type="Rhea" id="RHEA-COMP:11604"/>
        <dbReference type="ChEBI" id="CHEBI:15378"/>
        <dbReference type="ChEBI" id="CHEBI:29999"/>
        <dbReference type="ChEBI" id="CHEBI:30616"/>
        <dbReference type="ChEBI" id="CHEBI:83421"/>
        <dbReference type="ChEBI" id="CHEBI:456216"/>
        <dbReference type="EC" id="2.7.11.1"/>
    </reaction>
</comment>
<dbReference type="InterPro" id="IPR050647">
    <property type="entry name" value="Plant_LRR-RLKs"/>
</dbReference>
<proteinExistence type="inferred from homology"/>
<keyword evidence="15 25" id="KW-0067">ATP-binding</keyword>
<dbReference type="GO" id="GO:0005886">
    <property type="term" value="C:plasma membrane"/>
    <property type="evidence" value="ECO:0007669"/>
    <property type="project" value="UniProtKB-SubCell"/>
</dbReference>
<keyword evidence="7" id="KW-0597">Phosphoprotein</keyword>
<dbReference type="InterPro" id="IPR032675">
    <property type="entry name" value="LRR_dom_sf"/>
</dbReference>
<dbReference type="AlphaFoldDB" id="A0A811S4I7"/>
<keyword evidence="17 26" id="KW-0472">Membrane</keyword>
<dbReference type="EC" id="2.7.11.1" evidence="4"/>
<dbReference type="Pfam" id="PF00560">
    <property type="entry name" value="LRR_1"/>
    <property type="match status" value="5"/>
</dbReference>
<dbReference type="GO" id="GO:0005789">
    <property type="term" value="C:endoplasmic reticulum membrane"/>
    <property type="evidence" value="ECO:0007669"/>
    <property type="project" value="UniProtKB-SubCell"/>
</dbReference>
<dbReference type="InterPro" id="IPR000719">
    <property type="entry name" value="Prot_kinase_dom"/>
</dbReference>
<keyword evidence="19" id="KW-0325">Glycoprotein</keyword>
<dbReference type="FunFam" id="3.80.10.10:FF:001158">
    <property type="entry name" value="Leucine-rich repeat protein kinase family protein"/>
    <property type="match status" value="1"/>
</dbReference>
<name>A0A811S4I7_9POAL</name>
<keyword evidence="5" id="KW-1003">Cell membrane</keyword>
<dbReference type="SMART" id="SM00369">
    <property type="entry name" value="LRR_TYP"/>
    <property type="match status" value="11"/>
</dbReference>
<organism evidence="29 30">
    <name type="scientific">Miscanthus lutarioriparius</name>
    <dbReference type="NCBI Taxonomy" id="422564"/>
    <lineage>
        <taxon>Eukaryota</taxon>
        <taxon>Viridiplantae</taxon>
        <taxon>Streptophyta</taxon>
        <taxon>Embryophyta</taxon>
        <taxon>Tracheophyta</taxon>
        <taxon>Spermatophyta</taxon>
        <taxon>Magnoliopsida</taxon>
        <taxon>Liliopsida</taxon>
        <taxon>Poales</taxon>
        <taxon>Poaceae</taxon>
        <taxon>PACMAD clade</taxon>
        <taxon>Panicoideae</taxon>
        <taxon>Andropogonodae</taxon>
        <taxon>Andropogoneae</taxon>
        <taxon>Saccharinae</taxon>
        <taxon>Miscanthus</taxon>
    </lineage>
</organism>
<evidence type="ECO:0000256" key="3">
    <source>
        <dbReference type="ARBA" id="ARBA00008684"/>
    </source>
</evidence>
<dbReference type="SMART" id="SM00220">
    <property type="entry name" value="S_TKc"/>
    <property type="match status" value="1"/>
</dbReference>
<evidence type="ECO:0000256" key="13">
    <source>
        <dbReference type="ARBA" id="ARBA00022741"/>
    </source>
</evidence>
<dbReference type="Gene3D" id="1.10.510.10">
    <property type="entry name" value="Transferase(Phosphotransferase) domain 1"/>
    <property type="match status" value="1"/>
</dbReference>
<evidence type="ECO:0000256" key="21">
    <source>
        <dbReference type="ARBA" id="ARBA00048679"/>
    </source>
</evidence>
<evidence type="ECO:0000256" key="8">
    <source>
        <dbReference type="ARBA" id="ARBA00022614"/>
    </source>
</evidence>
<keyword evidence="14" id="KW-0418">Kinase</keyword>
<keyword evidence="9" id="KW-0808">Transferase</keyword>
<comment type="similarity">
    <text evidence="3">Belongs to the protein kinase superfamily. Ser/Thr protein kinase family.</text>
</comment>
<dbReference type="Gene3D" id="3.30.200.20">
    <property type="entry name" value="Phosphorylase Kinase, domain 1"/>
    <property type="match status" value="1"/>
</dbReference>
<dbReference type="FunFam" id="3.80.10.10:FF:000041">
    <property type="entry name" value="LRR receptor-like serine/threonine-protein kinase ERECTA"/>
    <property type="match status" value="1"/>
</dbReference>
<accession>A0A811S4I7</accession>
<keyword evidence="16 26" id="KW-1133">Transmembrane helix</keyword>
<dbReference type="EMBL" id="CAJGYO010000018">
    <property type="protein sequence ID" value="CAD6336459.1"/>
    <property type="molecule type" value="Genomic_DNA"/>
</dbReference>
<dbReference type="Gene3D" id="3.80.10.10">
    <property type="entry name" value="Ribonuclease Inhibitor"/>
    <property type="match status" value="5"/>
</dbReference>
<evidence type="ECO:0000256" key="22">
    <source>
        <dbReference type="ARBA" id="ARBA00054320"/>
    </source>
</evidence>
<dbReference type="SUPFAM" id="SSF52058">
    <property type="entry name" value="L domain-like"/>
    <property type="match status" value="3"/>
</dbReference>
<feature type="domain" description="Protein kinase" evidence="28">
    <location>
        <begin position="826"/>
        <end position="1122"/>
    </location>
</feature>
<dbReference type="GO" id="GO:0033612">
    <property type="term" value="F:receptor serine/threonine kinase binding"/>
    <property type="evidence" value="ECO:0007669"/>
    <property type="project" value="TreeGrafter"/>
</dbReference>
<dbReference type="Pfam" id="PF08263">
    <property type="entry name" value="LRRNT_2"/>
    <property type="match status" value="1"/>
</dbReference>
<evidence type="ECO:0000256" key="4">
    <source>
        <dbReference type="ARBA" id="ARBA00012513"/>
    </source>
</evidence>
<evidence type="ECO:0000256" key="24">
    <source>
        <dbReference type="ARBA" id="ARBA00072040"/>
    </source>
</evidence>
<keyword evidence="10 26" id="KW-0812">Transmembrane</keyword>
<protein>
    <recommendedName>
        <fullName evidence="24">Receptor kinase-like protein Xa21</fullName>
        <ecNumber evidence="4">2.7.11.1</ecNumber>
    </recommendedName>
</protein>
<keyword evidence="6" id="KW-0723">Serine/threonine-protein kinase</keyword>
<comment type="subcellular location">
    <subcellularLocation>
        <location evidence="1">Cell membrane</location>
        <topology evidence="1">Single-pass type I membrane protein</topology>
    </subcellularLocation>
    <subcellularLocation>
        <location evidence="2">Endoplasmic reticulum membrane</location>
        <topology evidence="2">Single-pass membrane protein</topology>
    </subcellularLocation>
</comment>
<dbReference type="FunFam" id="3.80.10.10:FF:000275">
    <property type="entry name" value="Leucine-rich repeat receptor-like protein kinase"/>
    <property type="match status" value="1"/>
</dbReference>
<evidence type="ECO:0000256" key="18">
    <source>
        <dbReference type="ARBA" id="ARBA00023170"/>
    </source>
</evidence>
<comment type="catalytic activity">
    <reaction evidence="20">
        <text>L-threonyl-[protein] + ATP = O-phospho-L-threonyl-[protein] + ADP + H(+)</text>
        <dbReference type="Rhea" id="RHEA:46608"/>
        <dbReference type="Rhea" id="RHEA-COMP:11060"/>
        <dbReference type="Rhea" id="RHEA-COMP:11605"/>
        <dbReference type="ChEBI" id="CHEBI:15378"/>
        <dbReference type="ChEBI" id="CHEBI:30013"/>
        <dbReference type="ChEBI" id="CHEBI:30616"/>
        <dbReference type="ChEBI" id="CHEBI:61977"/>
        <dbReference type="ChEBI" id="CHEBI:456216"/>
        <dbReference type="EC" id="2.7.11.1"/>
    </reaction>
</comment>
<dbReference type="PROSITE" id="PS00108">
    <property type="entry name" value="PROTEIN_KINASE_ST"/>
    <property type="match status" value="1"/>
</dbReference>
<evidence type="ECO:0000256" key="26">
    <source>
        <dbReference type="SAM" id="Phobius"/>
    </source>
</evidence>
<evidence type="ECO:0000256" key="20">
    <source>
        <dbReference type="ARBA" id="ARBA00047899"/>
    </source>
</evidence>
<comment type="function">
    <text evidence="22">Receptor kinase that detects X.oryzae pv. oryzae protein Ax21 to promote innate immunity. Following X.oryzae pv. oryzae protein Ax21 detection, undergoes cleavage, releasing the processed protein kinase Xa21 chain.</text>
</comment>
<dbReference type="InterPro" id="IPR017441">
    <property type="entry name" value="Protein_kinase_ATP_BS"/>
</dbReference>
<dbReference type="GO" id="GO:0005524">
    <property type="term" value="F:ATP binding"/>
    <property type="evidence" value="ECO:0007669"/>
    <property type="project" value="UniProtKB-UniRule"/>
</dbReference>
<dbReference type="Pfam" id="PF07714">
    <property type="entry name" value="PK_Tyr_Ser-Thr"/>
    <property type="match status" value="1"/>
</dbReference>
<dbReference type="PROSITE" id="PS50011">
    <property type="entry name" value="PROTEIN_KINASE_DOM"/>
    <property type="match status" value="1"/>
</dbReference>
<dbReference type="FunFam" id="3.30.200.20:FF:000432">
    <property type="entry name" value="LRR receptor-like serine/threonine-protein kinase EFR"/>
    <property type="match status" value="1"/>
</dbReference>
<dbReference type="PANTHER" id="PTHR48056:SF89">
    <property type="entry name" value="OS06G0585982 PROTEIN"/>
    <property type="match status" value="1"/>
</dbReference>
<evidence type="ECO:0000256" key="5">
    <source>
        <dbReference type="ARBA" id="ARBA00022475"/>
    </source>
</evidence>
<evidence type="ECO:0000256" key="9">
    <source>
        <dbReference type="ARBA" id="ARBA00022679"/>
    </source>
</evidence>
<dbReference type="Proteomes" id="UP000604825">
    <property type="component" value="Unassembled WGS sequence"/>
</dbReference>
<feature type="chain" id="PRO_5032819612" description="Receptor kinase-like protein Xa21" evidence="27">
    <location>
        <begin position="24"/>
        <end position="1134"/>
    </location>
</feature>
<keyword evidence="11 27" id="KW-0732">Signal</keyword>